<dbReference type="AlphaFoldDB" id="A0A0P1B901"/>
<evidence type="ECO:0000313" key="3">
    <source>
        <dbReference type="Proteomes" id="UP000054845"/>
    </source>
</evidence>
<dbReference type="Gene3D" id="3.20.20.190">
    <property type="entry name" value="Phosphatidylinositol (PI) phosphodiesterase"/>
    <property type="match status" value="1"/>
</dbReference>
<dbReference type="STRING" id="401625.A0A0P1B901"/>
<dbReference type="PANTHER" id="PTHR43805">
    <property type="entry name" value="GLYCEROPHOSPHORYL DIESTER PHOSPHODIESTERASE"/>
    <property type="match status" value="1"/>
</dbReference>
<protein>
    <submittedName>
        <fullName evidence="2">Glycerophosphodiester phosphodiesterase</fullName>
    </submittedName>
</protein>
<evidence type="ECO:0000313" key="2">
    <source>
        <dbReference type="EMBL" id="CEH12449.1"/>
    </source>
</evidence>
<dbReference type="InterPro" id="IPR030395">
    <property type="entry name" value="GP_PDE_dom"/>
</dbReference>
<dbReference type="PROSITE" id="PS51704">
    <property type="entry name" value="GP_PDE"/>
    <property type="match status" value="1"/>
</dbReference>
<feature type="domain" description="GP-PDE" evidence="1">
    <location>
        <begin position="138"/>
        <end position="379"/>
    </location>
</feature>
<dbReference type="Pfam" id="PF03009">
    <property type="entry name" value="GDPD"/>
    <property type="match status" value="1"/>
</dbReference>
<reference evidence="3" key="1">
    <citation type="submission" date="2014-09" db="EMBL/GenBank/DDBJ databases">
        <authorList>
            <person name="Sharma Rahul"/>
            <person name="Thines Marco"/>
        </authorList>
    </citation>
    <scope>NUCLEOTIDE SEQUENCE [LARGE SCALE GENOMIC DNA]</scope>
</reference>
<accession>A0A0P1B901</accession>
<dbReference type="Proteomes" id="UP000054845">
    <property type="component" value="Unassembled WGS sequence"/>
</dbReference>
<proteinExistence type="predicted"/>
<dbReference type="OrthoDB" id="1058301at2759"/>
<dbReference type="GO" id="GO:0006629">
    <property type="term" value="P:lipid metabolic process"/>
    <property type="evidence" value="ECO:0007669"/>
    <property type="project" value="InterPro"/>
</dbReference>
<evidence type="ECO:0000259" key="1">
    <source>
        <dbReference type="PROSITE" id="PS51704"/>
    </source>
</evidence>
<dbReference type="PANTHER" id="PTHR43805:SF1">
    <property type="entry name" value="GP-PDE DOMAIN-CONTAINING PROTEIN"/>
    <property type="match status" value="1"/>
</dbReference>
<name>A0A0P1B901_9BASI</name>
<dbReference type="InterPro" id="IPR017946">
    <property type="entry name" value="PLC-like_Pdiesterase_TIM-brl"/>
</dbReference>
<dbReference type="GO" id="GO:0008081">
    <property type="term" value="F:phosphoric diester hydrolase activity"/>
    <property type="evidence" value="ECO:0007669"/>
    <property type="project" value="InterPro"/>
</dbReference>
<sequence length="485" mass="53788">MSSDPAQAAQPGLRFYFRVLRESGLAYPGSLFLSLLLAKPAVLSPDLYARGLLPCVSWLILKLADSKSSLQSLVPPAPARAVDMMMLTPQQDALPSSAEAQSDAPEKARLQTNTLPHNNPLPPGYHSFKLNGLQPPMPECWGHRGASAAYPENTIASFDRAIRDGSEGLESDVHVTADDVIVMFHDPSLERTTDGKGNIKEQAWKGQIENVRTTAKPQQQIPTFDQVCSLLMKPENKHVKLNIDIKPDNDPDRLFRLMKRVVSSYSNYEVELGPRLILGLWHPGFIAPALEHVPSLRRIHIGGSPTVARTYFWKHCDGFSMWFASLVGAEGQAFLAQAKKENKDVFVWTVNRKDEMIEATRWGVKAILTDKTDLFQTVRVEMQRDFALTRSEEVGFFFRWASWRYWMLPQFVIQSMWIANLQTRAGSTFEEAWRASPARTGDVQAAIDEKPVPAPTGTLNPAAMDLEKGAAGVDAPAPQAVAATA</sequence>
<keyword evidence="3" id="KW-1185">Reference proteome</keyword>
<dbReference type="CDD" id="cd08570">
    <property type="entry name" value="GDPD_YPL206cp_fungi"/>
    <property type="match status" value="1"/>
</dbReference>
<dbReference type="SUPFAM" id="SSF51695">
    <property type="entry name" value="PLC-like phosphodiesterases"/>
    <property type="match status" value="1"/>
</dbReference>
<dbReference type="EMBL" id="CCYA01000149">
    <property type="protein sequence ID" value="CEH12449.1"/>
    <property type="molecule type" value="Genomic_DNA"/>
</dbReference>
<organism evidence="2 3">
    <name type="scientific">Ceraceosorus bombacis</name>
    <dbReference type="NCBI Taxonomy" id="401625"/>
    <lineage>
        <taxon>Eukaryota</taxon>
        <taxon>Fungi</taxon>
        <taxon>Dikarya</taxon>
        <taxon>Basidiomycota</taxon>
        <taxon>Ustilaginomycotina</taxon>
        <taxon>Exobasidiomycetes</taxon>
        <taxon>Ceraceosorales</taxon>
        <taxon>Ceraceosoraceae</taxon>
        <taxon>Ceraceosorus</taxon>
    </lineage>
</organism>